<gene>
    <name evidence="1" type="ORF">BaRGS_00019023</name>
</gene>
<keyword evidence="2" id="KW-1185">Reference proteome</keyword>
<name>A0ABD0KRQ6_9CAEN</name>
<evidence type="ECO:0000313" key="2">
    <source>
        <dbReference type="Proteomes" id="UP001519460"/>
    </source>
</evidence>
<feature type="non-terminal residue" evidence="1">
    <location>
        <position position="1"/>
    </location>
</feature>
<protein>
    <submittedName>
        <fullName evidence="1">Uncharacterized protein</fullName>
    </submittedName>
</protein>
<reference evidence="1 2" key="1">
    <citation type="journal article" date="2023" name="Sci. Data">
        <title>Genome assembly of the Korean intertidal mud-creeper Batillaria attramentaria.</title>
        <authorList>
            <person name="Patra A.K."/>
            <person name="Ho P.T."/>
            <person name="Jun S."/>
            <person name="Lee S.J."/>
            <person name="Kim Y."/>
            <person name="Won Y.J."/>
        </authorList>
    </citation>
    <scope>NUCLEOTIDE SEQUENCE [LARGE SCALE GENOMIC DNA]</scope>
    <source>
        <strain evidence="1">Wonlab-2016</strain>
    </source>
</reference>
<dbReference type="AlphaFoldDB" id="A0ABD0KRQ6"/>
<accession>A0ABD0KRQ6</accession>
<comment type="caution">
    <text evidence="1">The sequence shown here is derived from an EMBL/GenBank/DDBJ whole genome shotgun (WGS) entry which is preliminary data.</text>
</comment>
<dbReference type="Proteomes" id="UP001519460">
    <property type="component" value="Unassembled WGS sequence"/>
</dbReference>
<organism evidence="1 2">
    <name type="scientific">Batillaria attramentaria</name>
    <dbReference type="NCBI Taxonomy" id="370345"/>
    <lineage>
        <taxon>Eukaryota</taxon>
        <taxon>Metazoa</taxon>
        <taxon>Spiralia</taxon>
        <taxon>Lophotrochozoa</taxon>
        <taxon>Mollusca</taxon>
        <taxon>Gastropoda</taxon>
        <taxon>Caenogastropoda</taxon>
        <taxon>Sorbeoconcha</taxon>
        <taxon>Cerithioidea</taxon>
        <taxon>Batillariidae</taxon>
        <taxon>Batillaria</taxon>
    </lineage>
</organism>
<sequence>IKFVQFQKNSAHHSGIKCSPYSAMFGCEARVGLTSSSLPQEVVSRLESEDDLQAVVQTHATPASTSTATVTDVQATIEVASDNTSDSPSSNVVELQEDMSDSQEPVGSLAVSEESLDAHTTHIKRRRANAYAAQMSQAERMVKRSRVDLKAGEPGDNVAIPIPSVDRGRGDPRNILGIIVNRDLDTDLYRIAVKAGVLSGQYSRNQFDLCPQRLLSEQDVDQEKTVSLRSAVRVQSASGGQGFTKCNCNGVKKCQTNRLKAKLNCNSRCHGSLTCANK</sequence>
<proteinExistence type="predicted"/>
<dbReference type="EMBL" id="JACVVK020000135">
    <property type="protein sequence ID" value="KAK7489628.1"/>
    <property type="molecule type" value="Genomic_DNA"/>
</dbReference>
<evidence type="ECO:0000313" key="1">
    <source>
        <dbReference type="EMBL" id="KAK7489628.1"/>
    </source>
</evidence>